<dbReference type="Gene3D" id="3.40.250.10">
    <property type="entry name" value="Rhodanese-like domain"/>
    <property type="match status" value="1"/>
</dbReference>
<dbReference type="RefSeq" id="WP_078459137.1">
    <property type="nucleotide sequence ID" value="NZ_MPNX01000030.1"/>
</dbReference>
<feature type="signal peptide" evidence="2">
    <location>
        <begin position="1"/>
        <end position="18"/>
    </location>
</feature>
<evidence type="ECO:0000313" key="5">
    <source>
        <dbReference type="Proteomes" id="UP000190962"/>
    </source>
</evidence>
<dbReference type="SUPFAM" id="SSF56281">
    <property type="entry name" value="Metallo-hydrolase/oxidoreductase"/>
    <property type="match status" value="1"/>
</dbReference>
<dbReference type="SMART" id="SM00450">
    <property type="entry name" value="RHOD"/>
    <property type="match status" value="1"/>
</dbReference>
<dbReference type="CDD" id="cd16282">
    <property type="entry name" value="metallo-hydrolase-like_MBL-fold"/>
    <property type="match status" value="1"/>
</dbReference>
<comment type="similarity">
    <text evidence="1">Belongs to the metallo-beta-lactamase superfamily. Class-B beta-lactamase family.</text>
</comment>
<dbReference type="InterPro" id="IPR036866">
    <property type="entry name" value="RibonucZ/Hydroxyglut_hydro"/>
</dbReference>
<dbReference type="Pfam" id="PF00753">
    <property type="entry name" value="Lactamase_B"/>
    <property type="match status" value="1"/>
</dbReference>
<dbReference type="InterPro" id="IPR050855">
    <property type="entry name" value="NDM-1-like"/>
</dbReference>
<dbReference type="InterPro" id="IPR001763">
    <property type="entry name" value="Rhodanese-like_dom"/>
</dbReference>
<evidence type="ECO:0000259" key="3">
    <source>
        <dbReference type="PROSITE" id="PS50206"/>
    </source>
</evidence>
<dbReference type="Gene3D" id="3.60.15.10">
    <property type="entry name" value="Ribonuclease Z/Hydroxyacylglutathione hydrolase-like"/>
    <property type="match status" value="1"/>
</dbReference>
<evidence type="ECO:0000313" key="4">
    <source>
        <dbReference type="EMBL" id="OOY33892.1"/>
    </source>
</evidence>
<keyword evidence="2" id="KW-0732">Signal</keyword>
<reference evidence="4 5" key="1">
    <citation type="submission" date="2016-11" db="EMBL/GenBank/DDBJ databases">
        <title>Mixed transmission modes and dynamic genome evolution in an obligate animal-bacterial symbiosis.</title>
        <authorList>
            <person name="Russell S.L."/>
            <person name="Corbett-Detig R.B."/>
            <person name="Cavanaugh C.M."/>
        </authorList>
    </citation>
    <scope>NUCLEOTIDE SEQUENCE [LARGE SCALE GENOMIC DNA]</scope>
    <source>
        <strain evidence="4">MA-KB16</strain>
    </source>
</reference>
<dbReference type="Pfam" id="PF00581">
    <property type="entry name" value="Rhodanese"/>
    <property type="match status" value="1"/>
</dbReference>
<dbReference type="AlphaFoldDB" id="A0A1T2CGI1"/>
<dbReference type="SMART" id="SM00849">
    <property type="entry name" value="Lactamase_B"/>
    <property type="match status" value="1"/>
</dbReference>
<organism evidence="4 5">
    <name type="scientific">Solemya velum gill symbiont</name>
    <dbReference type="NCBI Taxonomy" id="2340"/>
    <lineage>
        <taxon>Bacteria</taxon>
        <taxon>Pseudomonadati</taxon>
        <taxon>Pseudomonadota</taxon>
        <taxon>Gammaproteobacteria</taxon>
        <taxon>sulfur-oxidizing symbionts</taxon>
    </lineage>
</organism>
<evidence type="ECO:0000256" key="1">
    <source>
        <dbReference type="ARBA" id="ARBA00005250"/>
    </source>
</evidence>
<proteinExistence type="inferred from homology"/>
<evidence type="ECO:0000256" key="2">
    <source>
        <dbReference type="SAM" id="SignalP"/>
    </source>
</evidence>
<dbReference type="SUPFAM" id="SSF52821">
    <property type="entry name" value="Rhodanese/Cell cycle control phosphatase"/>
    <property type="match status" value="1"/>
</dbReference>
<dbReference type="InterPro" id="IPR036873">
    <property type="entry name" value="Rhodanese-like_dom_sf"/>
</dbReference>
<protein>
    <recommendedName>
        <fullName evidence="3">Rhodanese domain-containing protein</fullName>
    </recommendedName>
</protein>
<dbReference type="PROSITE" id="PS50206">
    <property type="entry name" value="RHODANESE_3"/>
    <property type="match status" value="1"/>
</dbReference>
<sequence length="435" mass="49107">MKTRLLILCLLFSNAIFAQDAPVTGQQILDAANQSISSISSDEIMQLIDKQPDAVIIDVRTQFEVKLLGTLGLYQNVNIPRGWLEFRIAETVPSLDTPIVVYCGTNVRSPLAAKTLMEMGYTNVKNYDEGYFDWKKRGLDLNMGTLVSTTLLYQRPKQVVDGVYSAIGAPQPSTYENSGHNNNLSFIVADDAVVVFNGGGSYLLAQAMHEEIKKVTDLPVKYLVYENAQGHAVFGGSYWKEQGVEIIAHDNTPEILEHTSEQVIEQARNSLKDKYFKSRLLMPDHTFSDEYALPVKGRKIILKHFGNAHSPDDIQLWLPENNLLISGDFAFNERMLPILEHTSVGEWIENWDKLETLNPGIIIPGHGDVTDMQTVTSFTKDYLVYMQGKVEQVLDDGGDLTDAYQIDQSAYMQWKTFRELSLRNAARIYKMMEFE</sequence>
<gene>
    <name evidence="4" type="ORF">BOV88_12850</name>
</gene>
<dbReference type="GO" id="GO:0017001">
    <property type="term" value="P:antibiotic catabolic process"/>
    <property type="evidence" value="ECO:0007669"/>
    <property type="project" value="UniProtKB-ARBA"/>
</dbReference>
<accession>A0A1T2CGI1</accession>
<dbReference type="PANTHER" id="PTHR42951:SF4">
    <property type="entry name" value="ACYL-COENZYME A THIOESTERASE MBLAC2"/>
    <property type="match status" value="1"/>
</dbReference>
<feature type="chain" id="PRO_5013024146" description="Rhodanese domain-containing protein" evidence="2">
    <location>
        <begin position="19"/>
        <end position="435"/>
    </location>
</feature>
<comment type="caution">
    <text evidence="4">The sequence shown here is derived from an EMBL/GenBank/DDBJ whole genome shotgun (WGS) entry which is preliminary data.</text>
</comment>
<dbReference type="PANTHER" id="PTHR42951">
    <property type="entry name" value="METALLO-BETA-LACTAMASE DOMAIN-CONTAINING"/>
    <property type="match status" value="1"/>
</dbReference>
<dbReference type="Proteomes" id="UP000190962">
    <property type="component" value="Unassembled WGS sequence"/>
</dbReference>
<name>A0A1T2CGI1_SOVGS</name>
<feature type="domain" description="Rhodanese" evidence="3">
    <location>
        <begin position="50"/>
        <end position="143"/>
    </location>
</feature>
<dbReference type="EMBL" id="MPNX01000030">
    <property type="protein sequence ID" value="OOY33892.1"/>
    <property type="molecule type" value="Genomic_DNA"/>
</dbReference>
<dbReference type="InterPro" id="IPR001279">
    <property type="entry name" value="Metallo-B-lactamas"/>
</dbReference>